<feature type="region of interest" description="Disordered" evidence="2">
    <location>
        <begin position="422"/>
        <end position="442"/>
    </location>
</feature>
<keyword evidence="1" id="KW-0175">Coiled coil</keyword>
<proteinExistence type="predicted"/>
<feature type="coiled-coil region" evidence="1">
    <location>
        <begin position="133"/>
        <end position="167"/>
    </location>
</feature>
<evidence type="ECO:0000313" key="4">
    <source>
        <dbReference type="Proteomes" id="UP000485058"/>
    </source>
</evidence>
<evidence type="ECO:0000256" key="2">
    <source>
        <dbReference type="SAM" id="MobiDB-lite"/>
    </source>
</evidence>
<dbReference type="EMBL" id="BLLF01005355">
    <property type="protein sequence ID" value="GFH31082.1"/>
    <property type="molecule type" value="Genomic_DNA"/>
</dbReference>
<keyword evidence="4" id="KW-1185">Reference proteome</keyword>
<accession>A0A6A0AEP8</accession>
<feature type="region of interest" description="Disordered" evidence="2">
    <location>
        <begin position="308"/>
        <end position="335"/>
    </location>
</feature>
<name>A0A6A0AEP8_HAELA</name>
<dbReference type="Proteomes" id="UP000485058">
    <property type="component" value="Unassembled WGS sequence"/>
</dbReference>
<dbReference type="AlphaFoldDB" id="A0A6A0AEP8"/>
<evidence type="ECO:0000256" key="1">
    <source>
        <dbReference type="SAM" id="Coils"/>
    </source>
</evidence>
<feature type="coiled-coil region" evidence="1">
    <location>
        <begin position="46"/>
        <end position="80"/>
    </location>
</feature>
<sequence length="442" mass="47994">MGNSSVLQELEDLRHLLDARSPKYRPPAKPASLVTPNAPRAYNAHLSIAEQNVDRLGQAIEAAEEEMEAALRRTTEVRHMPHAKACTMHHPVPLALCLVEQQVHKSQLRQRETELAETQRLLAAKETSVDSLRDTLATTKRSYEARLMQLESQLSMQESQIIAMREELAVAVTEREGLQDQLHKALASSSREVAGLRAREAEAVAAKQQLEQVANAMAMLQAERLEAGSAQQQVAQLSRQVEVLGNELRVLRVESRADKERLEAEAADLRRSVRAERSVRKACEKWLRTELQSRDEMGVLLTAIKESSGHAQGGARPGSLSPNTAAAQHASAASGVQQLLTHMRSASPPLLSPHKASPAGARPPDLQQWADAQAKVQVQARPRVGALAPALKRVYGEEGGGEAAAAHATHQQVVELQALGSKVGSKATGQSNAHSILTNQSD</sequence>
<feature type="region of interest" description="Disordered" evidence="2">
    <location>
        <begin position="346"/>
        <end position="365"/>
    </location>
</feature>
<feature type="compositionally biased region" description="Polar residues" evidence="2">
    <location>
        <begin position="427"/>
        <end position="442"/>
    </location>
</feature>
<reference evidence="3 4" key="1">
    <citation type="submission" date="2020-02" db="EMBL/GenBank/DDBJ databases">
        <title>Draft genome sequence of Haematococcus lacustris strain NIES-144.</title>
        <authorList>
            <person name="Morimoto D."/>
            <person name="Nakagawa S."/>
            <person name="Yoshida T."/>
            <person name="Sawayama S."/>
        </authorList>
    </citation>
    <scope>NUCLEOTIDE SEQUENCE [LARGE SCALE GENOMIC DNA]</scope>
    <source>
        <strain evidence="3 4">NIES-144</strain>
    </source>
</reference>
<comment type="caution">
    <text evidence="3">The sequence shown here is derived from an EMBL/GenBank/DDBJ whole genome shotgun (WGS) entry which is preliminary data.</text>
</comment>
<feature type="compositionally biased region" description="Low complexity" evidence="2">
    <location>
        <begin position="325"/>
        <end position="334"/>
    </location>
</feature>
<gene>
    <name evidence="3" type="ORF">HaLaN_30050</name>
</gene>
<organism evidence="3 4">
    <name type="scientific">Haematococcus lacustris</name>
    <name type="common">Green alga</name>
    <name type="synonym">Haematococcus pluvialis</name>
    <dbReference type="NCBI Taxonomy" id="44745"/>
    <lineage>
        <taxon>Eukaryota</taxon>
        <taxon>Viridiplantae</taxon>
        <taxon>Chlorophyta</taxon>
        <taxon>core chlorophytes</taxon>
        <taxon>Chlorophyceae</taxon>
        <taxon>CS clade</taxon>
        <taxon>Chlamydomonadales</taxon>
        <taxon>Haematococcaceae</taxon>
        <taxon>Haematococcus</taxon>
    </lineage>
</organism>
<evidence type="ECO:0000313" key="3">
    <source>
        <dbReference type="EMBL" id="GFH31082.1"/>
    </source>
</evidence>
<protein>
    <submittedName>
        <fullName evidence="3">Uncharacterized protein</fullName>
    </submittedName>
</protein>
<feature type="coiled-coil region" evidence="1">
    <location>
        <begin position="196"/>
        <end position="279"/>
    </location>
</feature>